<name>A0A5S9XNY7_ARATH</name>
<protein>
    <submittedName>
        <fullName evidence="2">Uncharacterized protein</fullName>
    </submittedName>
</protein>
<evidence type="ECO:0000313" key="3">
    <source>
        <dbReference type="Proteomes" id="UP000434276"/>
    </source>
</evidence>
<feature type="region of interest" description="Disordered" evidence="1">
    <location>
        <begin position="1"/>
        <end position="31"/>
    </location>
</feature>
<dbReference type="Proteomes" id="UP000434276">
    <property type="component" value="Unassembled WGS sequence"/>
</dbReference>
<gene>
    <name evidence="2" type="ORF">C24_LOCUS16805</name>
</gene>
<organism evidence="2 3">
    <name type="scientific">Arabidopsis thaliana</name>
    <name type="common">Mouse-ear cress</name>
    <dbReference type="NCBI Taxonomy" id="3702"/>
    <lineage>
        <taxon>Eukaryota</taxon>
        <taxon>Viridiplantae</taxon>
        <taxon>Streptophyta</taxon>
        <taxon>Embryophyta</taxon>
        <taxon>Tracheophyta</taxon>
        <taxon>Spermatophyta</taxon>
        <taxon>Magnoliopsida</taxon>
        <taxon>eudicotyledons</taxon>
        <taxon>Gunneridae</taxon>
        <taxon>Pentapetalae</taxon>
        <taxon>rosids</taxon>
        <taxon>malvids</taxon>
        <taxon>Brassicales</taxon>
        <taxon>Brassicaceae</taxon>
        <taxon>Camelineae</taxon>
        <taxon>Arabidopsis</taxon>
    </lineage>
</organism>
<evidence type="ECO:0000256" key="1">
    <source>
        <dbReference type="SAM" id="MobiDB-lite"/>
    </source>
</evidence>
<dbReference type="AlphaFoldDB" id="A0A5S9XNY7"/>
<sequence>MGSSPHNLRFGKTQGWAGGELNGGQGGQRTP</sequence>
<evidence type="ECO:0000313" key="2">
    <source>
        <dbReference type="EMBL" id="CAA0393032.1"/>
    </source>
</evidence>
<dbReference type="EMBL" id="CACSHJ010000095">
    <property type="protein sequence ID" value="CAA0393032.1"/>
    <property type="molecule type" value="Genomic_DNA"/>
</dbReference>
<proteinExistence type="predicted"/>
<reference evidence="2 3" key="1">
    <citation type="submission" date="2019-12" db="EMBL/GenBank/DDBJ databases">
        <authorList>
            <person name="Jiao W.-B."/>
            <person name="Schneeberger K."/>
        </authorList>
    </citation>
    <scope>NUCLEOTIDE SEQUENCE [LARGE SCALE GENOMIC DNA]</scope>
    <source>
        <strain evidence="3">cv. C24</strain>
    </source>
</reference>
<accession>A0A5S9XNY7</accession>
<feature type="compositionally biased region" description="Gly residues" evidence="1">
    <location>
        <begin position="16"/>
        <end position="31"/>
    </location>
</feature>